<keyword evidence="1" id="KW-0808">Transferase</keyword>
<dbReference type="Pfam" id="PF12176">
    <property type="entry name" value="MtaB"/>
    <property type="match status" value="1"/>
</dbReference>
<dbReference type="EMBL" id="CP017634">
    <property type="protein sequence ID" value="ATW25548.1"/>
    <property type="molecule type" value="Genomic_DNA"/>
</dbReference>
<sequence length="458" mass="49998">MAKTTFDAVSYQDLSEFVYGYAKKPVAFKNGMVIGGGTVYPELNVTLPPMTINESTMKRVLAQYQDMISGACAKAVELSAPGIIVEIELLPPHTFHPQWGIDVAKVVKETMREYEGQGLKSLLRLTPVDIREGKDLVHMYHGEHWDKVMETFRGSGEAGADLLAIESVGGKNLHDDAVMNCDLPKALFALGVVGAKDMEILWTNIVKIAQETDSVPSGDTACGFANTAMVLAGKNFIPRVFAAVDRVMAAVRTMVAVECGAVGPDKDCGYEGVFIKAITGTPISMEGRTSACAHSSEVGNIVGALCDCWSNESVEHQRMLGGMAPTVYMEQLIYDCRLFNTFTDQGKAFDYRDVMVASDSNLDPHAYILDPAVVLDISKQIVQGKTAFERTKIAAAATIEKLKEGIQSGKLMVSDREVKYLDILAQQLSTVPDDEAKFTAEMIKNNTTEKFDPQKYDM</sequence>
<dbReference type="InterPro" id="IPR021079">
    <property type="entry name" value="MeOH-cob_MeTrfase_bsu"/>
</dbReference>
<dbReference type="Proteomes" id="UP000323521">
    <property type="component" value="Chromosome"/>
</dbReference>
<gene>
    <name evidence="1" type="ORF">DCMF_12970</name>
</gene>
<name>A0A3G1KSW2_FORW1</name>
<dbReference type="OrthoDB" id="1768771at2"/>
<dbReference type="AlphaFoldDB" id="A0A3G1KSW2"/>
<evidence type="ECO:0000313" key="2">
    <source>
        <dbReference type="Proteomes" id="UP000323521"/>
    </source>
</evidence>
<organism evidence="1 2">
    <name type="scientific">Formimonas warabiya</name>
    <dbReference type="NCBI Taxonomy" id="1761012"/>
    <lineage>
        <taxon>Bacteria</taxon>
        <taxon>Bacillati</taxon>
        <taxon>Bacillota</taxon>
        <taxon>Clostridia</taxon>
        <taxon>Eubacteriales</taxon>
        <taxon>Peptococcaceae</taxon>
        <taxon>Candidatus Formimonas</taxon>
    </lineage>
</organism>
<dbReference type="GO" id="GO:0032259">
    <property type="term" value="P:methylation"/>
    <property type="evidence" value="ECO:0007669"/>
    <property type="project" value="UniProtKB-KW"/>
</dbReference>
<keyword evidence="1" id="KW-0489">Methyltransferase</keyword>
<dbReference type="GO" id="GO:0008168">
    <property type="term" value="F:methyltransferase activity"/>
    <property type="evidence" value="ECO:0007669"/>
    <property type="project" value="UniProtKB-KW"/>
</dbReference>
<reference evidence="1 2" key="1">
    <citation type="submission" date="2016-10" db="EMBL/GenBank/DDBJ databases">
        <title>Complete Genome Sequence of Peptococcaceae strain DCMF.</title>
        <authorList>
            <person name="Edwards R.J."/>
            <person name="Holland S.I."/>
            <person name="Deshpande N.P."/>
            <person name="Wong Y.K."/>
            <person name="Ertan H."/>
            <person name="Manefield M."/>
            <person name="Russell T.L."/>
            <person name="Lee M.J."/>
        </authorList>
    </citation>
    <scope>NUCLEOTIDE SEQUENCE [LARGE SCALE GENOMIC DNA]</scope>
    <source>
        <strain evidence="1 2">DCMF</strain>
    </source>
</reference>
<evidence type="ECO:0000313" key="1">
    <source>
        <dbReference type="EMBL" id="ATW25548.1"/>
    </source>
</evidence>
<accession>A0A3G1KSW2</accession>
<dbReference type="KEGG" id="fwa:DCMF_12970"/>
<proteinExistence type="predicted"/>
<protein>
    <submittedName>
        <fullName evidence="1">Methanol--corrinoid methyltransferase</fullName>
    </submittedName>
</protein>
<keyword evidence="2" id="KW-1185">Reference proteome</keyword>